<dbReference type="PANTHER" id="PTHR38690:SF1">
    <property type="entry name" value="PROTEASE"/>
    <property type="match status" value="1"/>
</dbReference>
<dbReference type="OrthoDB" id="8521382at2"/>
<feature type="transmembrane region" description="Helical" evidence="1">
    <location>
        <begin position="83"/>
        <end position="102"/>
    </location>
</feature>
<dbReference type="InterPro" id="IPR011836">
    <property type="entry name" value="YhdP"/>
</dbReference>
<accession>A0A6I3XFM7</accession>
<gene>
    <name evidence="3" type="ORF">GJV26_08005</name>
</gene>
<evidence type="ECO:0000313" key="3">
    <source>
        <dbReference type="EMBL" id="MUI12411.1"/>
    </source>
</evidence>
<dbReference type="NCBIfam" id="TIGR02099">
    <property type="entry name" value="YhdP family protein"/>
    <property type="match status" value="1"/>
</dbReference>
<keyword evidence="4" id="KW-1185">Reference proteome</keyword>
<proteinExistence type="predicted"/>
<reference evidence="3 4" key="1">
    <citation type="submission" date="2019-11" db="EMBL/GenBank/DDBJ databases">
        <title>Draft Genome Sequences of Six Type Strains of the Genus Massilia.</title>
        <authorList>
            <person name="Miess H."/>
            <person name="Frediansyah A."/>
            <person name="Goeker M."/>
            <person name="Gross H."/>
        </authorList>
    </citation>
    <scope>NUCLEOTIDE SEQUENCE [LARGE SCALE GENOMIC DNA]</scope>
    <source>
        <strain evidence="3 4">DSM 17513</strain>
    </source>
</reference>
<evidence type="ECO:0000259" key="2">
    <source>
        <dbReference type="Pfam" id="PF13116"/>
    </source>
</evidence>
<sequence>MGTSRARAIARRARTVSFYCRRTIFKGGRAWESVLTEQTAEQKASDAGPPGEGLLVARWHRLQTAYRLCNLATHHVLGFTIKLVLVVYFALALLFLALRWVVLPNIDHYKDDIERLASRAAGNPVTIDRIYASWSGLRPNLFLGDVVLRDGTGRQALRLPSVSATLSWWSLASLGVRFESLELIRPDLDVRRDADGRIHVAGVLVDGTRKDDGRGADWLLAQREIVIREGRVAWTDALRGTAPLALQDVNVVLHNSWGRHRFGVKAAPPRALGGLLDIRADFKQPAFTQHAADVRQWRGTLYAAVSGADLAAWKPHIPYPHEMESGRGGLRAWLDIDRARLTGVTADVALENVVATLGAGLPRLDVAALGGRLAFSEDKAPRGADRDAPPGTYGHRASVTGLTLRTRDGATLLPTTVAERTTPATKNTPARTEVSAPALDLKTLAELATRLPLPAAQRDLLAALAPRGRVENLQAQWQGSLSAPGQPGPVKWRVKADLRELGMNALAARAAVVNDAAGGKAGTALPALPALPGFERLTGSIDAASDGGRIALDAPGLVLDMPAWFDTAAMPFRKLQLDASWAREDDGLRIKLGRLEFDQEGLTGVLAGTHWLPDSQGRDGKNGKPGGPGIADLTGSLDGFTINSIGRYLPVATPPHLKAWLTGALQGGTAHDVSLRLAGDLARFPFAADTPDYKAGEFRIAGRILDGKLNYEPAHFAPDGKSPLWPLAEGIRGGFVFERARMEIHADTARTGNVNLAGVKAVIADLIHHDSILEIDGNAAGAMGDFLRYVTHSPVLEWIGHFTDQTTASGNAKLALKLNLPLARLRESKVNGTLQLQGNDVTLWNDMPPVLLATGKIEFDEHGVNLNGLNGTLLGGQLTVGGGTQRDGTIAVRIGGNVTADGLRRTYPSAAMQQLAKHFNGSARYNGLITAHNRQYQVVVESLLTGVGLDFPAPLVKNAADALPLHFVLNGAAANDAGLARDDIRLSLGNTVAAAWQRQREVHGLERGPWRLVRGGIGVNVPAPEPDSGMALNVSTKSLNVDDWLALGTDIAGANSGGGTDGGAAGDGPNLSQYVIPETMAARTEALILGGRKLDGVVLGATHRAGAWQASIDSKQANGYITWNEAPTGRGLGKVTARLSSLIIPESAAGEVKDLLEKSAGSPAIPALDIMAERFELFNRPLGSLELQAYNALITSSREWRVSKLALVNADGALHGTGRWVSRGGGRSDQGNERNSTALNFNLDIADAGKLLERFGFADTVKGGKGKLSGDIAWNGLPYSLDIPTLAGKLELNVEKGQFLKQDPGAAKLLGVLSLQALPRLLKLDFHDVFSEGLAFDGITADAVIDRGIVKTENLKMHGVQATVLMAGTADIANESTNLHVVVIPELNFGTAPLVYALAVNPVIGLGSYLAQLFLSAPMMKALTYQMQVTGPWKSPVITKLATNKADPGRTAVPDGQTSSRTQ</sequence>
<keyword evidence="1" id="KW-0812">Transmembrane</keyword>
<name>A0A6I3XFM7_9BURK</name>
<dbReference type="PANTHER" id="PTHR38690">
    <property type="entry name" value="PROTEASE-RELATED"/>
    <property type="match status" value="1"/>
</dbReference>
<dbReference type="EMBL" id="WNWM01000002">
    <property type="protein sequence ID" value="MUI12411.1"/>
    <property type="molecule type" value="Genomic_DNA"/>
</dbReference>
<feature type="domain" description="YhdP central" evidence="2">
    <location>
        <begin position="78"/>
        <end position="1438"/>
    </location>
</feature>
<evidence type="ECO:0000256" key="1">
    <source>
        <dbReference type="SAM" id="Phobius"/>
    </source>
</evidence>
<dbReference type="Proteomes" id="UP000431684">
    <property type="component" value="Unassembled WGS sequence"/>
</dbReference>
<organism evidence="3 4">
    <name type="scientific">Pseudoduganella dura</name>
    <dbReference type="NCBI Taxonomy" id="321982"/>
    <lineage>
        <taxon>Bacteria</taxon>
        <taxon>Pseudomonadati</taxon>
        <taxon>Pseudomonadota</taxon>
        <taxon>Betaproteobacteria</taxon>
        <taxon>Burkholderiales</taxon>
        <taxon>Oxalobacteraceae</taxon>
        <taxon>Telluria group</taxon>
        <taxon>Pseudoduganella</taxon>
    </lineage>
</organism>
<keyword evidence="1" id="KW-0472">Membrane</keyword>
<dbReference type="Pfam" id="PF13116">
    <property type="entry name" value="YhdP"/>
    <property type="match status" value="1"/>
</dbReference>
<feature type="transmembrane region" description="Helical" evidence="1">
    <location>
        <begin position="1394"/>
        <end position="1415"/>
    </location>
</feature>
<protein>
    <submittedName>
        <fullName evidence="3">TIGR02099 family protein</fullName>
    </submittedName>
</protein>
<comment type="caution">
    <text evidence="3">The sequence shown here is derived from an EMBL/GenBank/DDBJ whole genome shotgun (WGS) entry which is preliminary data.</text>
</comment>
<keyword evidence="1" id="KW-1133">Transmembrane helix</keyword>
<dbReference type="InterPro" id="IPR025263">
    <property type="entry name" value="YhdP_central"/>
</dbReference>
<evidence type="ECO:0000313" key="4">
    <source>
        <dbReference type="Proteomes" id="UP000431684"/>
    </source>
</evidence>